<reference evidence="1 2" key="1">
    <citation type="submission" date="2020-08" db="EMBL/GenBank/DDBJ databases">
        <title>Genomic Encyclopedia of Type Strains, Phase IV (KMG-IV): sequencing the most valuable type-strain genomes for metagenomic binning, comparative biology and taxonomic classification.</title>
        <authorList>
            <person name="Goeker M."/>
        </authorList>
    </citation>
    <scope>NUCLEOTIDE SEQUENCE [LARGE SCALE GENOMIC DNA]</scope>
    <source>
        <strain evidence="1 2">DSM 102983</strain>
    </source>
</reference>
<protein>
    <submittedName>
        <fullName evidence="1">Uncharacterized protein</fullName>
    </submittedName>
</protein>
<evidence type="ECO:0000313" key="2">
    <source>
        <dbReference type="Proteomes" id="UP000533637"/>
    </source>
</evidence>
<proteinExistence type="predicted"/>
<dbReference type="Proteomes" id="UP000533637">
    <property type="component" value="Unassembled WGS sequence"/>
</dbReference>
<keyword evidence="2" id="KW-1185">Reference proteome</keyword>
<dbReference type="EMBL" id="JACHOC010000003">
    <property type="protein sequence ID" value="MBB4621849.1"/>
    <property type="molecule type" value="Genomic_DNA"/>
</dbReference>
<organism evidence="1 2">
    <name type="scientific">Parabacteroides faecis</name>
    <dbReference type="NCBI Taxonomy" id="1217282"/>
    <lineage>
        <taxon>Bacteria</taxon>
        <taxon>Pseudomonadati</taxon>
        <taxon>Bacteroidota</taxon>
        <taxon>Bacteroidia</taxon>
        <taxon>Bacteroidales</taxon>
        <taxon>Tannerellaceae</taxon>
        <taxon>Parabacteroides</taxon>
    </lineage>
</organism>
<dbReference type="RefSeq" id="WP_262889861.1">
    <property type="nucleotide sequence ID" value="NZ_BMPB01000001.1"/>
</dbReference>
<accession>A0ABR6KK10</accession>
<comment type="caution">
    <text evidence="1">The sequence shown here is derived from an EMBL/GenBank/DDBJ whole genome shotgun (WGS) entry which is preliminary data.</text>
</comment>
<name>A0ABR6KK10_9BACT</name>
<evidence type="ECO:0000313" key="1">
    <source>
        <dbReference type="EMBL" id="MBB4621849.1"/>
    </source>
</evidence>
<sequence>MGRYTFIFFIALLTMSISAEPIDVKQAKSVALGFLKSNSL</sequence>
<gene>
    <name evidence="1" type="ORF">GGQ57_001746</name>
</gene>